<evidence type="ECO:0000256" key="2">
    <source>
        <dbReference type="SAM" id="SignalP"/>
    </source>
</evidence>
<organism evidence="4 5">
    <name type="scientific">Methylopila henanensis</name>
    <dbReference type="NCBI Taxonomy" id="873516"/>
    <lineage>
        <taxon>Bacteria</taxon>
        <taxon>Pseudomonadati</taxon>
        <taxon>Pseudomonadota</taxon>
        <taxon>Alphaproteobacteria</taxon>
        <taxon>Hyphomicrobiales</taxon>
        <taxon>Methylopilaceae</taxon>
        <taxon>Methylopila</taxon>
    </lineage>
</organism>
<evidence type="ECO:0000256" key="1">
    <source>
        <dbReference type="ARBA" id="ARBA00022729"/>
    </source>
</evidence>
<dbReference type="EMBL" id="JBHUER010000008">
    <property type="protein sequence ID" value="MFD1703779.1"/>
    <property type="molecule type" value="Genomic_DNA"/>
</dbReference>
<feature type="chain" id="PRO_5046676047" evidence="2">
    <location>
        <begin position="19"/>
        <end position="139"/>
    </location>
</feature>
<dbReference type="RefSeq" id="WP_378799869.1">
    <property type="nucleotide sequence ID" value="NZ_JBHUER010000008.1"/>
</dbReference>
<dbReference type="InterPro" id="IPR025232">
    <property type="entry name" value="DUF4174"/>
</dbReference>
<gene>
    <name evidence="4" type="ORF">ACFSCV_12280</name>
</gene>
<evidence type="ECO:0000259" key="3">
    <source>
        <dbReference type="Pfam" id="PF13778"/>
    </source>
</evidence>
<evidence type="ECO:0000313" key="4">
    <source>
        <dbReference type="EMBL" id="MFD1703779.1"/>
    </source>
</evidence>
<comment type="caution">
    <text evidence="4">The sequence shown here is derived from an EMBL/GenBank/DDBJ whole genome shotgun (WGS) entry which is preliminary data.</text>
</comment>
<keyword evidence="1 2" id="KW-0732">Signal</keyword>
<keyword evidence="5" id="KW-1185">Reference proteome</keyword>
<dbReference type="Pfam" id="PF13778">
    <property type="entry name" value="DUF4174"/>
    <property type="match status" value="1"/>
</dbReference>
<protein>
    <submittedName>
        <fullName evidence="4">DUF4174 domain-containing protein</fullName>
    </submittedName>
</protein>
<proteinExistence type="predicted"/>
<feature type="domain" description="DUF4174" evidence="3">
    <location>
        <begin position="21"/>
        <end position="137"/>
    </location>
</feature>
<name>A0ABW4K941_9HYPH</name>
<reference evidence="5" key="1">
    <citation type="journal article" date="2019" name="Int. J. Syst. Evol. Microbiol.">
        <title>The Global Catalogue of Microorganisms (GCM) 10K type strain sequencing project: providing services to taxonomists for standard genome sequencing and annotation.</title>
        <authorList>
            <consortium name="The Broad Institute Genomics Platform"/>
            <consortium name="The Broad Institute Genome Sequencing Center for Infectious Disease"/>
            <person name="Wu L."/>
            <person name="Ma J."/>
        </authorList>
    </citation>
    <scope>NUCLEOTIDE SEQUENCE [LARGE SCALE GENOMIC DNA]</scope>
    <source>
        <strain evidence="5">KCTC 23707</strain>
    </source>
</reference>
<accession>A0ABW4K941</accession>
<dbReference type="Proteomes" id="UP001597308">
    <property type="component" value="Unassembled WGS sequence"/>
</dbReference>
<feature type="signal peptide" evidence="2">
    <location>
        <begin position="1"/>
        <end position="18"/>
    </location>
</feature>
<sequence length="139" mass="14575">MAGLLAAFAAATSLPAVAEGLEAFRGKARPVVVFAPAPDAPQALDQLKRLRSDREGLESRDMPVFVVGPKRVTTLAGGSAPATLDASGLRAAYGVAEDAFAVVLVGKDGGEKLRSGEPLEAAKLFELVDEMPMRQRETR</sequence>
<evidence type="ECO:0000313" key="5">
    <source>
        <dbReference type="Proteomes" id="UP001597308"/>
    </source>
</evidence>